<evidence type="ECO:0000256" key="15">
    <source>
        <dbReference type="ARBA" id="ARBA00041979"/>
    </source>
</evidence>
<dbReference type="InterPro" id="IPR015797">
    <property type="entry name" value="NUDIX_hydrolase-like_dom_sf"/>
</dbReference>
<dbReference type="Pfam" id="PF13302">
    <property type="entry name" value="Acetyltransf_3"/>
    <property type="match status" value="1"/>
</dbReference>
<dbReference type="Gene3D" id="3.90.79.10">
    <property type="entry name" value="Nucleoside Triphosphate Pyrophosphohydrolase"/>
    <property type="match status" value="1"/>
</dbReference>
<dbReference type="PROSITE" id="PS51462">
    <property type="entry name" value="NUDIX"/>
    <property type="match status" value="1"/>
</dbReference>
<dbReference type="Gene3D" id="3.40.630.30">
    <property type="match status" value="1"/>
</dbReference>
<dbReference type="GO" id="GO:0016747">
    <property type="term" value="F:acyltransferase activity, transferring groups other than amino-acyl groups"/>
    <property type="evidence" value="ECO:0007669"/>
    <property type="project" value="InterPro"/>
</dbReference>
<dbReference type="GO" id="GO:0044716">
    <property type="term" value="F:8-oxo-GDP phosphatase activity"/>
    <property type="evidence" value="ECO:0007669"/>
    <property type="project" value="TreeGrafter"/>
</dbReference>
<evidence type="ECO:0000256" key="14">
    <source>
        <dbReference type="ARBA" id="ARBA00041592"/>
    </source>
</evidence>
<evidence type="ECO:0000313" key="19">
    <source>
        <dbReference type="EMBL" id="SDG39775.1"/>
    </source>
</evidence>
<dbReference type="SUPFAM" id="SSF55811">
    <property type="entry name" value="Nudix"/>
    <property type="match status" value="1"/>
</dbReference>
<dbReference type="FunFam" id="3.90.79.10:FF:000014">
    <property type="entry name" value="8-oxo-dGTP diphosphatase MutT"/>
    <property type="match status" value="1"/>
</dbReference>
<dbReference type="GO" id="GO:0035539">
    <property type="term" value="F:8-oxo-7,8-dihydrodeoxyguanosine triphosphate pyrophosphatase activity"/>
    <property type="evidence" value="ECO:0007669"/>
    <property type="project" value="UniProtKB-EC"/>
</dbReference>
<evidence type="ECO:0000259" key="18">
    <source>
        <dbReference type="PROSITE" id="PS51462"/>
    </source>
</evidence>
<evidence type="ECO:0000256" key="8">
    <source>
        <dbReference type="ARBA" id="ARBA00022842"/>
    </source>
</evidence>
<evidence type="ECO:0000256" key="10">
    <source>
        <dbReference type="ARBA" id="ARBA00035861"/>
    </source>
</evidence>
<dbReference type="GO" id="GO:0044715">
    <property type="term" value="F:8-oxo-dGDP phosphatase activity"/>
    <property type="evidence" value="ECO:0007669"/>
    <property type="project" value="TreeGrafter"/>
</dbReference>
<dbReference type="InterPro" id="IPR000086">
    <property type="entry name" value="NUDIX_hydrolase_dom"/>
</dbReference>
<feature type="domain" description="Nudix hydrolase" evidence="18">
    <location>
        <begin position="205"/>
        <end position="335"/>
    </location>
</feature>
<dbReference type="InterPro" id="IPR016181">
    <property type="entry name" value="Acyl_CoA_acyltransferase"/>
</dbReference>
<dbReference type="PRINTS" id="PR00502">
    <property type="entry name" value="NUDIXFAMILY"/>
</dbReference>
<dbReference type="SUPFAM" id="SSF55729">
    <property type="entry name" value="Acyl-CoA N-acyltransferases (Nat)"/>
    <property type="match status" value="1"/>
</dbReference>
<sequence>MPDLAAASGEGCARVYPLTTDRLTLERLTPAEAEAIRALVDDPAMVRFTANIPHPYAPETAVAWVEQTLARMAEGKELVLVARRRDHPQAPPVGCVGLLTERDPDDAAPRIEIGYWVARAHWGQGYAVEMARALIGHAVRDLGVGFVEARLMAENRASLTVVQRLGMTYLGPARVAAPARGTTIESLRYGLSAEAFLAAERARRPLVMVAAGALIDDDGRVLLCRRPPGKSMAGLWEFPGGKLDPGEPPEEALIRELAEELAIKVLPGCLAPIGFASHAYPTFHLMMPLFACRRWRGTLAPQEGQEIAWVRPQRLRDYPMPPADEPLIPALQDLLGA</sequence>
<dbReference type="GO" id="GO:0006260">
    <property type="term" value="P:DNA replication"/>
    <property type="evidence" value="ECO:0007669"/>
    <property type="project" value="UniProtKB-KW"/>
</dbReference>
<dbReference type="InterPro" id="IPR047127">
    <property type="entry name" value="MutT-like"/>
</dbReference>
<keyword evidence="9" id="KW-0234">DNA repair</keyword>
<evidence type="ECO:0000256" key="9">
    <source>
        <dbReference type="ARBA" id="ARBA00023204"/>
    </source>
</evidence>
<dbReference type="EC" id="3.6.1.55" evidence="12"/>
<dbReference type="PROSITE" id="PS51186">
    <property type="entry name" value="GNAT"/>
    <property type="match status" value="1"/>
</dbReference>
<comment type="catalytic activity">
    <reaction evidence="10">
        <text>8-oxo-dGTP + H2O = 8-oxo-dGMP + diphosphate + H(+)</text>
        <dbReference type="Rhea" id="RHEA:31575"/>
        <dbReference type="ChEBI" id="CHEBI:15377"/>
        <dbReference type="ChEBI" id="CHEBI:15378"/>
        <dbReference type="ChEBI" id="CHEBI:33019"/>
        <dbReference type="ChEBI" id="CHEBI:63224"/>
        <dbReference type="ChEBI" id="CHEBI:77896"/>
        <dbReference type="EC" id="3.6.1.55"/>
    </reaction>
</comment>
<dbReference type="AlphaFoldDB" id="A0A1G7TWS6"/>
<evidence type="ECO:0000259" key="17">
    <source>
        <dbReference type="PROSITE" id="PS51186"/>
    </source>
</evidence>
<proteinExistence type="inferred from homology"/>
<keyword evidence="7" id="KW-0378">Hydrolase</keyword>
<evidence type="ECO:0000256" key="11">
    <source>
        <dbReference type="ARBA" id="ARBA00036904"/>
    </source>
</evidence>
<accession>A0A1G7TWS6</accession>
<dbReference type="EMBL" id="FNCV01000001">
    <property type="protein sequence ID" value="SDG39775.1"/>
    <property type="molecule type" value="Genomic_DNA"/>
</dbReference>
<keyword evidence="8" id="KW-0460">Magnesium</keyword>
<keyword evidence="6" id="KW-0227">DNA damage</keyword>
<dbReference type="InterPro" id="IPR000182">
    <property type="entry name" value="GNAT_dom"/>
</dbReference>
<dbReference type="PANTHER" id="PTHR47707">
    <property type="entry name" value="8-OXO-DGTP DIPHOSPHATASE"/>
    <property type="match status" value="1"/>
</dbReference>
<dbReference type="Pfam" id="PF14815">
    <property type="entry name" value="NUDIX_4"/>
    <property type="match status" value="1"/>
</dbReference>
<dbReference type="CDD" id="cd03425">
    <property type="entry name" value="NUDIX_MutT_NudA_like"/>
    <property type="match status" value="1"/>
</dbReference>
<evidence type="ECO:0000256" key="13">
    <source>
        <dbReference type="ARBA" id="ARBA00040794"/>
    </source>
</evidence>
<protein>
    <recommendedName>
        <fullName evidence="13">8-oxo-dGTP diphosphatase</fullName>
        <ecNumber evidence="12">3.6.1.55</ecNumber>
    </recommendedName>
    <alternativeName>
        <fullName evidence="16">7,8-dihydro-8-oxoguanine-triphosphatase</fullName>
    </alternativeName>
    <alternativeName>
        <fullName evidence="15">Mutator protein MutT</fullName>
    </alternativeName>
    <alternativeName>
        <fullName evidence="14">dGTP pyrophosphohydrolase</fullName>
    </alternativeName>
</protein>
<comment type="catalytic activity">
    <reaction evidence="11">
        <text>8-oxo-GTP + H2O = 8-oxo-GMP + diphosphate + H(+)</text>
        <dbReference type="Rhea" id="RHEA:67616"/>
        <dbReference type="ChEBI" id="CHEBI:15377"/>
        <dbReference type="ChEBI" id="CHEBI:15378"/>
        <dbReference type="ChEBI" id="CHEBI:33019"/>
        <dbReference type="ChEBI" id="CHEBI:143553"/>
        <dbReference type="ChEBI" id="CHEBI:145694"/>
    </reaction>
</comment>
<evidence type="ECO:0000256" key="7">
    <source>
        <dbReference type="ARBA" id="ARBA00022801"/>
    </source>
</evidence>
<keyword evidence="3" id="KW-0515">Mutator protein</keyword>
<feature type="domain" description="N-acetyltransferase" evidence="17">
    <location>
        <begin position="23"/>
        <end position="194"/>
    </location>
</feature>
<evidence type="ECO:0000313" key="20">
    <source>
        <dbReference type="Proteomes" id="UP000217076"/>
    </source>
</evidence>
<evidence type="ECO:0000256" key="5">
    <source>
        <dbReference type="ARBA" id="ARBA00022723"/>
    </source>
</evidence>
<dbReference type="GO" id="GO:0006281">
    <property type="term" value="P:DNA repair"/>
    <property type="evidence" value="ECO:0007669"/>
    <property type="project" value="UniProtKB-KW"/>
</dbReference>
<keyword evidence="4" id="KW-0235">DNA replication</keyword>
<gene>
    <name evidence="19" type="ORF">SAMN05421742_101131</name>
</gene>
<keyword evidence="5" id="KW-0479">Metal-binding</keyword>
<evidence type="ECO:0000256" key="3">
    <source>
        <dbReference type="ARBA" id="ARBA00022457"/>
    </source>
</evidence>
<dbReference type="Proteomes" id="UP000217076">
    <property type="component" value="Unassembled WGS sequence"/>
</dbReference>
<dbReference type="PANTHER" id="PTHR47707:SF1">
    <property type="entry name" value="NUDIX HYDROLASE FAMILY PROTEIN"/>
    <property type="match status" value="1"/>
</dbReference>
<evidence type="ECO:0000256" key="4">
    <source>
        <dbReference type="ARBA" id="ARBA00022705"/>
    </source>
</evidence>
<keyword evidence="20" id="KW-1185">Reference proteome</keyword>
<dbReference type="InterPro" id="IPR020476">
    <property type="entry name" value="Nudix_hydrolase"/>
</dbReference>
<dbReference type="STRING" id="83401.SAMN05421742_101131"/>
<evidence type="ECO:0000256" key="6">
    <source>
        <dbReference type="ARBA" id="ARBA00022763"/>
    </source>
</evidence>
<evidence type="ECO:0000256" key="2">
    <source>
        <dbReference type="ARBA" id="ARBA00005582"/>
    </source>
</evidence>
<dbReference type="GO" id="GO:0008413">
    <property type="term" value="F:8-oxo-7,8-dihydroguanosine triphosphate pyrophosphatase activity"/>
    <property type="evidence" value="ECO:0007669"/>
    <property type="project" value="TreeGrafter"/>
</dbReference>
<dbReference type="InterPro" id="IPR029119">
    <property type="entry name" value="MutY_C"/>
</dbReference>
<name>A0A1G7TWS6_9PROT</name>
<dbReference type="GO" id="GO:0046872">
    <property type="term" value="F:metal ion binding"/>
    <property type="evidence" value="ECO:0007669"/>
    <property type="project" value="UniProtKB-KW"/>
</dbReference>
<evidence type="ECO:0000256" key="1">
    <source>
        <dbReference type="ARBA" id="ARBA00001946"/>
    </source>
</evidence>
<evidence type="ECO:0000256" key="12">
    <source>
        <dbReference type="ARBA" id="ARBA00038905"/>
    </source>
</evidence>
<reference evidence="20" key="1">
    <citation type="submission" date="2016-10" db="EMBL/GenBank/DDBJ databases">
        <authorList>
            <person name="Varghese N."/>
            <person name="Submissions S."/>
        </authorList>
    </citation>
    <scope>NUCLEOTIDE SEQUENCE [LARGE SCALE GENOMIC DNA]</scope>
    <source>
        <strain evidence="20">930I</strain>
    </source>
</reference>
<comment type="similarity">
    <text evidence="2">Belongs to the Nudix hydrolase family.</text>
</comment>
<evidence type="ECO:0000256" key="16">
    <source>
        <dbReference type="ARBA" id="ARBA00042798"/>
    </source>
</evidence>
<comment type="cofactor">
    <cofactor evidence="1">
        <name>Mg(2+)</name>
        <dbReference type="ChEBI" id="CHEBI:18420"/>
    </cofactor>
</comment>
<organism evidence="19 20">
    <name type="scientific">Roseospirillum parvum</name>
    <dbReference type="NCBI Taxonomy" id="83401"/>
    <lineage>
        <taxon>Bacteria</taxon>
        <taxon>Pseudomonadati</taxon>
        <taxon>Pseudomonadota</taxon>
        <taxon>Alphaproteobacteria</taxon>
        <taxon>Rhodospirillales</taxon>
        <taxon>Rhodospirillaceae</taxon>
        <taxon>Roseospirillum</taxon>
    </lineage>
</organism>